<dbReference type="NCBIfam" id="NF037995">
    <property type="entry name" value="TRAP_S1"/>
    <property type="match status" value="1"/>
</dbReference>
<name>A0A5D5ANZ3_9EURY</name>
<accession>A0A5D5ANZ3</accession>
<dbReference type="PANTHER" id="PTHR33376:SF4">
    <property type="entry name" value="SIALIC ACID-BINDING PERIPLASMIC PROTEIN SIAP"/>
    <property type="match status" value="1"/>
</dbReference>
<reference evidence="3 4" key="1">
    <citation type="submission" date="2019-08" db="EMBL/GenBank/DDBJ databases">
        <title>Archaea genome.</title>
        <authorList>
            <person name="Kajale S."/>
            <person name="Shouche Y."/>
            <person name="Deshpande N."/>
            <person name="Sharma A."/>
        </authorList>
    </citation>
    <scope>NUCLEOTIDE SEQUENCE [LARGE SCALE GENOMIC DNA]</scope>
    <source>
        <strain evidence="3 4">ESP3B_9</strain>
    </source>
</reference>
<dbReference type="EMBL" id="VTAW01000007">
    <property type="protein sequence ID" value="TYT62605.1"/>
    <property type="molecule type" value="Genomic_DNA"/>
</dbReference>
<sequence length="337" mass="38027">MRKGNNTYTRRRALQKASGIAGISTIGALAGCLGDSDGTVEGIIGTSFAPGHVLNERFIEWSESIYDETDGDVDLVIEEQLDGEMELLEQTEIQAIDGMLIGSMWIVQHAPQAFWVECPFLFEDWDQQEEAFFSDTIEGVQEEYREEYSSLVLSGPIYRGQRLMTANNPIETPSDLAGLDMRLPEVEEWVRIFSEFDVNPTTVAFNEIYSALEQGIVTAQENPVHDISALQLHEVQDYLMTSAHVAQSAWFVVNTEFWNEISETDQEVVADETAQAVSDLNEQIQAEEEQIIDELEDEGMTLVEPEYDEMRQIALDEINEMFNDGTYDGDFDEITSI</sequence>
<evidence type="ECO:0000256" key="2">
    <source>
        <dbReference type="SAM" id="Coils"/>
    </source>
</evidence>
<keyword evidence="2" id="KW-0175">Coiled coil</keyword>
<dbReference type="InterPro" id="IPR038404">
    <property type="entry name" value="TRAP_DctP_sf"/>
</dbReference>
<dbReference type="PANTHER" id="PTHR33376">
    <property type="match status" value="1"/>
</dbReference>
<proteinExistence type="predicted"/>
<dbReference type="Pfam" id="PF03480">
    <property type="entry name" value="DctP"/>
    <property type="match status" value="1"/>
</dbReference>
<gene>
    <name evidence="3" type="ORF">FYC77_07505</name>
</gene>
<comment type="caution">
    <text evidence="3">The sequence shown here is derived from an EMBL/GenBank/DDBJ whole genome shotgun (WGS) entry which is preliminary data.</text>
</comment>
<evidence type="ECO:0000313" key="3">
    <source>
        <dbReference type="EMBL" id="TYT62605.1"/>
    </source>
</evidence>
<evidence type="ECO:0000313" key="4">
    <source>
        <dbReference type="Proteomes" id="UP000324104"/>
    </source>
</evidence>
<organism evidence="3 4">
    <name type="scientific">Natrialba swarupiae</name>
    <dbReference type="NCBI Taxonomy" id="2448032"/>
    <lineage>
        <taxon>Archaea</taxon>
        <taxon>Methanobacteriati</taxon>
        <taxon>Methanobacteriota</taxon>
        <taxon>Stenosarchaea group</taxon>
        <taxon>Halobacteria</taxon>
        <taxon>Halobacteriales</taxon>
        <taxon>Natrialbaceae</taxon>
        <taxon>Natrialba</taxon>
    </lineage>
</organism>
<dbReference type="PROSITE" id="PS51257">
    <property type="entry name" value="PROKAR_LIPOPROTEIN"/>
    <property type="match status" value="1"/>
</dbReference>
<dbReference type="RefSeq" id="WP_149080892.1">
    <property type="nucleotide sequence ID" value="NZ_VTAW01000007.1"/>
</dbReference>
<evidence type="ECO:0000256" key="1">
    <source>
        <dbReference type="ARBA" id="ARBA00022729"/>
    </source>
</evidence>
<dbReference type="AlphaFoldDB" id="A0A5D5ANZ3"/>
<dbReference type="GO" id="GO:0055085">
    <property type="term" value="P:transmembrane transport"/>
    <property type="evidence" value="ECO:0007669"/>
    <property type="project" value="InterPro"/>
</dbReference>
<keyword evidence="1" id="KW-0732">Signal</keyword>
<protein>
    <submittedName>
        <fullName evidence="3">TRAP transporter substrate-binding protein</fullName>
    </submittedName>
</protein>
<feature type="coiled-coil region" evidence="2">
    <location>
        <begin position="270"/>
        <end position="297"/>
    </location>
</feature>
<keyword evidence="4" id="KW-1185">Reference proteome</keyword>
<dbReference type="InterPro" id="IPR018389">
    <property type="entry name" value="DctP_fam"/>
</dbReference>
<dbReference type="Proteomes" id="UP000324104">
    <property type="component" value="Unassembled WGS sequence"/>
</dbReference>
<dbReference type="Gene3D" id="3.40.190.170">
    <property type="entry name" value="Bacterial extracellular solute-binding protein, family 7"/>
    <property type="match status" value="1"/>
</dbReference>
<dbReference type="CDD" id="cd13603">
    <property type="entry name" value="PBP2_TRAP_Siap_TeaA_like"/>
    <property type="match status" value="1"/>
</dbReference>